<gene>
    <name evidence="1" type="ORF">PHA8399_04020</name>
</gene>
<dbReference type="AlphaFoldDB" id="A0A0P1HEE8"/>
<sequence length="175" mass="18889">MSIDAPTLPVGGAAVLAALGYAAVSAFITGPEIASREIARSDWQEVCETSLLAEIEATRRPDQLIPDAPDLGGMLCSVYPEMRDLCAMIPDPMAQAREIEKRRRAAEDARIRRVAEGMTDRCTCAVAVYAEDRLSLALYAGSGRLITPNAVKNRETALMRALNSPSCSFGREDKS</sequence>
<dbReference type="STRING" id="1396826.PHA8399_04020"/>
<dbReference type="EMBL" id="CYSR01000037">
    <property type="protein sequence ID" value="CUI01871.1"/>
    <property type="molecule type" value="Genomic_DNA"/>
</dbReference>
<accession>A0A0P1HEE8</accession>
<evidence type="ECO:0000313" key="1">
    <source>
        <dbReference type="EMBL" id="CUI01871.1"/>
    </source>
</evidence>
<dbReference type="Proteomes" id="UP000051326">
    <property type="component" value="Unassembled WGS sequence"/>
</dbReference>
<dbReference type="RefSeq" id="WP_058287860.1">
    <property type="nucleotide sequence ID" value="NZ_CYSR01000037.1"/>
</dbReference>
<reference evidence="1 2" key="1">
    <citation type="submission" date="2015-09" db="EMBL/GenBank/DDBJ databases">
        <authorList>
            <consortium name="Swine Surveillance"/>
        </authorList>
    </citation>
    <scope>NUCLEOTIDE SEQUENCE [LARGE SCALE GENOMIC DNA]</scope>
    <source>
        <strain evidence="1 2">CECT 8399</strain>
    </source>
</reference>
<evidence type="ECO:0000313" key="2">
    <source>
        <dbReference type="Proteomes" id="UP000051326"/>
    </source>
</evidence>
<organism evidence="1 2">
    <name type="scientific">Leisingera aquaemixtae</name>
    <dbReference type="NCBI Taxonomy" id="1396826"/>
    <lineage>
        <taxon>Bacteria</taxon>
        <taxon>Pseudomonadati</taxon>
        <taxon>Pseudomonadota</taxon>
        <taxon>Alphaproteobacteria</taxon>
        <taxon>Rhodobacterales</taxon>
        <taxon>Roseobacteraceae</taxon>
        <taxon>Leisingera</taxon>
    </lineage>
</organism>
<protein>
    <submittedName>
        <fullName evidence="1">Uncharacterized protein</fullName>
    </submittedName>
</protein>
<name>A0A0P1HEE8_9RHOB</name>
<proteinExistence type="predicted"/>